<feature type="non-terminal residue" evidence="1">
    <location>
        <position position="1"/>
    </location>
</feature>
<name>A0AA38FHG4_TAXCH</name>
<proteinExistence type="predicted"/>
<protein>
    <submittedName>
        <fullName evidence="1">Uncharacterized protein</fullName>
    </submittedName>
</protein>
<sequence>TADWLSTYADRGQRTSPRACFAATVTVEVAVFTHSPPETLKPDSSWARP</sequence>
<organism evidence="1 2">
    <name type="scientific">Taxus chinensis</name>
    <name type="common">Chinese yew</name>
    <name type="synonym">Taxus wallichiana var. chinensis</name>
    <dbReference type="NCBI Taxonomy" id="29808"/>
    <lineage>
        <taxon>Eukaryota</taxon>
        <taxon>Viridiplantae</taxon>
        <taxon>Streptophyta</taxon>
        <taxon>Embryophyta</taxon>
        <taxon>Tracheophyta</taxon>
        <taxon>Spermatophyta</taxon>
        <taxon>Pinopsida</taxon>
        <taxon>Pinidae</taxon>
        <taxon>Conifers II</taxon>
        <taxon>Cupressales</taxon>
        <taxon>Taxaceae</taxon>
        <taxon>Taxus</taxon>
    </lineage>
</organism>
<comment type="caution">
    <text evidence="1">The sequence shown here is derived from an EMBL/GenBank/DDBJ whole genome shotgun (WGS) entry which is preliminary data.</text>
</comment>
<dbReference type="AlphaFoldDB" id="A0AA38FHG4"/>
<reference evidence="1 2" key="1">
    <citation type="journal article" date="2021" name="Nat. Plants">
        <title>The Taxus genome provides insights into paclitaxel biosynthesis.</title>
        <authorList>
            <person name="Xiong X."/>
            <person name="Gou J."/>
            <person name="Liao Q."/>
            <person name="Li Y."/>
            <person name="Zhou Q."/>
            <person name="Bi G."/>
            <person name="Li C."/>
            <person name="Du R."/>
            <person name="Wang X."/>
            <person name="Sun T."/>
            <person name="Guo L."/>
            <person name="Liang H."/>
            <person name="Lu P."/>
            <person name="Wu Y."/>
            <person name="Zhang Z."/>
            <person name="Ro D.K."/>
            <person name="Shang Y."/>
            <person name="Huang S."/>
            <person name="Yan J."/>
        </authorList>
    </citation>
    <scope>NUCLEOTIDE SEQUENCE [LARGE SCALE GENOMIC DNA]</scope>
    <source>
        <strain evidence="1">Ta-2019</strain>
    </source>
</reference>
<gene>
    <name evidence="1" type="ORF">KI387_013710</name>
</gene>
<accession>A0AA38FHG4</accession>
<evidence type="ECO:0000313" key="1">
    <source>
        <dbReference type="EMBL" id="KAH9302127.1"/>
    </source>
</evidence>
<dbReference type="Proteomes" id="UP000824469">
    <property type="component" value="Unassembled WGS sequence"/>
</dbReference>
<dbReference type="EMBL" id="JAHRHJ020000009">
    <property type="protein sequence ID" value="KAH9302127.1"/>
    <property type="molecule type" value="Genomic_DNA"/>
</dbReference>
<feature type="non-terminal residue" evidence="1">
    <location>
        <position position="49"/>
    </location>
</feature>
<evidence type="ECO:0000313" key="2">
    <source>
        <dbReference type="Proteomes" id="UP000824469"/>
    </source>
</evidence>
<keyword evidence="2" id="KW-1185">Reference proteome</keyword>